<comment type="subcellular location">
    <subcellularLocation>
        <location evidence="1">Cell membrane</location>
        <topology evidence="1">Peripheral membrane protein</topology>
        <orientation evidence="1">Cytoplasmic side</orientation>
    </subcellularLocation>
</comment>
<dbReference type="GO" id="GO:0005886">
    <property type="term" value="C:plasma membrane"/>
    <property type="evidence" value="ECO:0007669"/>
    <property type="project" value="UniProtKB-SubCell"/>
</dbReference>
<evidence type="ECO:0000256" key="1">
    <source>
        <dbReference type="HAMAP-Rule" id="MF_00386"/>
    </source>
</evidence>
<dbReference type="RefSeq" id="WP_198128892.1">
    <property type="nucleotide sequence ID" value="NZ_JAECZC010000111.1"/>
</dbReference>
<gene>
    <name evidence="2" type="primary">yidD</name>
    <name evidence="2" type="ORF">I8748_34355</name>
</gene>
<comment type="function">
    <text evidence="1">Could be involved in insertion of integral membrane proteins into the membrane.</text>
</comment>
<accession>A0A8J7I2S6</accession>
<comment type="similarity">
    <text evidence="1">Belongs to the UPF0161 family.</text>
</comment>
<reference evidence="2 3" key="1">
    <citation type="journal article" date="2021" name="Int. J. Syst. Evol. Microbiol.">
        <title>Amazonocrinis nigriterrae gen. nov., sp. nov., Atlanticothrix silvestris gen. nov., sp. nov. and Dendronalium phyllosphericum gen. nov., sp. nov., nostocacean cyanobacteria from Brazilian environments.</title>
        <authorList>
            <person name="Alvarenga D.O."/>
            <person name="Andreote A.P.D."/>
            <person name="Branco L.H.Z."/>
            <person name="Delbaje E."/>
            <person name="Cruz R.B."/>
            <person name="Varani A.M."/>
            <person name="Fiore M.F."/>
        </authorList>
    </citation>
    <scope>NUCLEOTIDE SEQUENCE [LARGE SCALE GENOMIC DNA]</scope>
    <source>
        <strain evidence="2 3">CENA67</strain>
    </source>
</reference>
<dbReference type="PANTHER" id="PTHR33383">
    <property type="entry name" value="MEMBRANE PROTEIN INSERTION EFFICIENCY FACTOR-RELATED"/>
    <property type="match status" value="1"/>
</dbReference>
<proteinExistence type="inferred from homology"/>
<dbReference type="Pfam" id="PF01809">
    <property type="entry name" value="YidD"/>
    <property type="match status" value="1"/>
</dbReference>
<dbReference type="PANTHER" id="PTHR33383:SF1">
    <property type="entry name" value="MEMBRANE PROTEIN INSERTION EFFICIENCY FACTOR-RELATED"/>
    <property type="match status" value="1"/>
</dbReference>
<keyword evidence="1" id="KW-1003">Cell membrane</keyword>
<dbReference type="HAMAP" id="MF_00386">
    <property type="entry name" value="UPF0161_YidD"/>
    <property type="match status" value="1"/>
</dbReference>
<sequence>MKLLFIWLIRGYRMFISPLFPPTCRFQPTCSMYAIQAIERFGAWRGGWMAVWRILRCHPFHPGGYDPVPEVVAKATNSCCTHIHLDSEKNTTQQTNTNE</sequence>
<dbReference type="SMART" id="SM01234">
    <property type="entry name" value="Haemolytic"/>
    <property type="match status" value="1"/>
</dbReference>
<organism evidence="2 3">
    <name type="scientific">Amazonocrinis nigriterrae CENA67</name>
    <dbReference type="NCBI Taxonomy" id="2794033"/>
    <lineage>
        <taxon>Bacteria</taxon>
        <taxon>Bacillati</taxon>
        <taxon>Cyanobacteriota</taxon>
        <taxon>Cyanophyceae</taxon>
        <taxon>Nostocales</taxon>
        <taxon>Nostocaceae</taxon>
        <taxon>Amazonocrinis</taxon>
        <taxon>Amazonocrinis nigriterrae</taxon>
    </lineage>
</organism>
<dbReference type="EMBL" id="JAECZC010000111">
    <property type="protein sequence ID" value="MBH8567174.1"/>
    <property type="molecule type" value="Genomic_DNA"/>
</dbReference>
<protein>
    <recommendedName>
        <fullName evidence="1">Putative membrane protein insertion efficiency factor</fullName>
    </recommendedName>
</protein>
<dbReference type="Proteomes" id="UP000632766">
    <property type="component" value="Unassembled WGS sequence"/>
</dbReference>
<dbReference type="NCBIfam" id="TIGR00278">
    <property type="entry name" value="membrane protein insertion efficiency factor YidD"/>
    <property type="match status" value="1"/>
</dbReference>
<evidence type="ECO:0000313" key="3">
    <source>
        <dbReference type="Proteomes" id="UP000632766"/>
    </source>
</evidence>
<evidence type="ECO:0000313" key="2">
    <source>
        <dbReference type="EMBL" id="MBH8567174.1"/>
    </source>
</evidence>
<dbReference type="InterPro" id="IPR002696">
    <property type="entry name" value="Membr_insert_effic_factor_YidD"/>
</dbReference>
<keyword evidence="3" id="KW-1185">Reference proteome</keyword>
<dbReference type="AlphaFoldDB" id="A0A8J7I2S6"/>
<comment type="caution">
    <text evidence="2">The sequence shown here is derived from an EMBL/GenBank/DDBJ whole genome shotgun (WGS) entry which is preliminary data.</text>
</comment>
<keyword evidence="1" id="KW-0472">Membrane</keyword>
<name>A0A8J7I2S6_9NOST</name>